<evidence type="ECO:0000256" key="6">
    <source>
        <dbReference type="RuleBase" id="RU363126"/>
    </source>
</evidence>
<dbReference type="FunCoup" id="A0A2J7PHI8">
    <property type="interactions" value="10"/>
</dbReference>
<name>A0A2J7PHI8_9NEOP</name>
<proteinExistence type="inferred from homology"/>
<keyword evidence="6" id="KW-0868">Chloride</keyword>
<feature type="region of interest" description="Disordered" evidence="7">
    <location>
        <begin position="252"/>
        <end position="291"/>
    </location>
</feature>
<dbReference type="AlphaFoldDB" id="A0A2J7PHI8"/>
<dbReference type="GO" id="GO:0034707">
    <property type="term" value="C:chloride channel complex"/>
    <property type="evidence" value="ECO:0007669"/>
    <property type="project" value="UniProtKB-KW"/>
</dbReference>
<dbReference type="Proteomes" id="UP000235965">
    <property type="component" value="Unassembled WGS sequence"/>
</dbReference>
<dbReference type="Pfam" id="PF01062">
    <property type="entry name" value="Bestrophin"/>
    <property type="match status" value="1"/>
</dbReference>
<keyword evidence="3 6" id="KW-1133">Transmembrane helix</keyword>
<keyword evidence="6" id="KW-0813">Transport</keyword>
<organism evidence="8 9">
    <name type="scientific">Cryptotermes secundus</name>
    <dbReference type="NCBI Taxonomy" id="105785"/>
    <lineage>
        <taxon>Eukaryota</taxon>
        <taxon>Metazoa</taxon>
        <taxon>Ecdysozoa</taxon>
        <taxon>Arthropoda</taxon>
        <taxon>Hexapoda</taxon>
        <taxon>Insecta</taxon>
        <taxon>Pterygota</taxon>
        <taxon>Neoptera</taxon>
        <taxon>Polyneoptera</taxon>
        <taxon>Dictyoptera</taxon>
        <taxon>Blattodea</taxon>
        <taxon>Blattoidea</taxon>
        <taxon>Termitoidae</taxon>
        <taxon>Kalotermitidae</taxon>
        <taxon>Cryptotermitinae</taxon>
        <taxon>Cryptotermes</taxon>
    </lineage>
</organism>
<evidence type="ECO:0000256" key="7">
    <source>
        <dbReference type="SAM" id="MobiDB-lite"/>
    </source>
</evidence>
<sequence>MMESEKKIFEMMDEKTEMSKYWMPLIWATNIINRARKESLIPNDHVVQTILVELSDIRRRLGSLIGYDTVCVPLVYTQVVTLSVYTYFIAALMGRQFILSDTDMFFPFFTVLQFCFYIGWLKVAEVLINPFGEDDDDIELNWLIDRHVKAAYMIVDEMHEEHPELLKDQYWEEVVPKDLPYTVASEHYRRTEPKGSAENFKVKEADSLYANLLPSRKSVPDDVYADYESVDTPLVERRKNWFQRQLNRMGSVRSSSTTYSSGLFGRGRHNSVYSSPEAGPPGPPGGPNSVLQHKMSFYDRFVSRKSGRGQHRGASRQGTTKMNGSVVPMALKNRPRIPTPDVTKEVVDRENKLASMNIVSGTSGGSSTPAVLNGVHHHHHHHQGYSTELPVVQVVLSPIQETEGGSGGHHHHHQGGPGGTAALAHAVLSPALKTAGISSVTLNGNPGTATAVLATAPVNVAMSTMTLTPVTMSQPLLTSLGFSNVSSAPNTPPQSLQVVQPTVTLTELSSGSEEDGTNSANESASREDRSRKASVASQANSTKRGEVYV</sequence>
<comment type="function">
    <text evidence="6">Forms chloride channels.</text>
</comment>
<gene>
    <name evidence="8" type="ORF">B7P43_G10427</name>
</gene>
<feature type="compositionally biased region" description="Low complexity" evidence="7">
    <location>
        <begin position="252"/>
        <end position="261"/>
    </location>
</feature>
<evidence type="ECO:0000256" key="4">
    <source>
        <dbReference type="ARBA" id="ARBA00023136"/>
    </source>
</evidence>
<evidence type="ECO:0000313" key="8">
    <source>
        <dbReference type="EMBL" id="PNF15795.1"/>
    </source>
</evidence>
<reference evidence="8 9" key="1">
    <citation type="submission" date="2017-12" db="EMBL/GenBank/DDBJ databases">
        <title>Hemimetabolous genomes reveal molecular basis of termite eusociality.</title>
        <authorList>
            <person name="Harrison M.C."/>
            <person name="Jongepier E."/>
            <person name="Robertson H.M."/>
            <person name="Arning N."/>
            <person name="Bitard-Feildel T."/>
            <person name="Chao H."/>
            <person name="Childers C.P."/>
            <person name="Dinh H."/>
            <person name="Doddapaneni H."/>
            <person name="Dugan S."/>
            <person name="Gowin J."/>
            <person name="Greiner C."/>
            <person name="Han Y."/>
            <person name="Hu H."/>
            <person name="Hughes D.S.T."/>
            <person name="Huylmans A.-K."/>
            <person name="Kemena C."/>
            <person name="Kremer L.P.M."/>
            <person name="Lee S.L."/>
            <person name="Lopez-Ezquerra A."/>
            <person name="Mallet L."/>
            <person name="Monroy-Kuhn J.M."/>
            <person name="Moser A."/>
            <person name="Murali S.C."/>
            <person name="Muzny D.M."/>
            <person name="Otani S."/>
            <person name="Piulachs M.-D."/>
            <person name="Poelchau M."/>
            <person name="Qu J."/>
            <person name="Schaub F."/>
            <person name="Wada-Katsumata A."/>
            <person name="Worley K.C."/>
            <person name="Xie Q."/>
            <person name="Ylla G."/>
            <person name="Poulsen M."/>
            <person name="Gibbs R.A."/>
            <person name="Schal C."/>
            <person name="Richards S."/>
            <person name="Belles X."/>
            <person name="Korb J."/>
            <person name="Bornberg-Bauer E."/>
        </authorList>
    </citation>
    <scope>NUCLEOTIDE SEQUENCE [LARGE SCALE GENOMIC DNA]</scope>
    <source>
        <tissue evidence="8">Whole body</tissue>
    </source>
</reference>
<dbReference type="EMBL" id="NEVH01025136">
    <property type="protein sequence ID" value="PNF15795.1"/>
    <property type="molecule type" value="Genomic_DNA"/>
</dbReference>
<keyword evidence="4 6" id="KW-0472">Membrane</keyword>
<keyword evidence="6" id="KW-0407">Ion channel</keyword>
<keyword evidence="9" id="KW-1185">Reference proteome</keyword>
<dbReference type="InterPro" id="IPR021134">
    <property type="entry name" value="Bestrophin-like"/>
</dbReference>
<dbReference type="InterPro" id="IPR000615">
    <property type="entry name" value="Bestrophin"/>
</dbReference>
<dbReference type="InParanoid" id="A0A2J7PHI8"/>
<evidence type="ECO:0000256" key="1">
    <source>
        <dbReference type="ARBA" id="ARBA00004370"/>
    </source>
</evidence>
<keyword evidence="2 6" id="KW-0812">Transmembrane</keyword>
<comment type="caution">
    <text evidence="8">The sequence shown here is derived from an EMBL/GenBank/DDBJ whole genome shotgun (WGS) entry which is preliminary data.</text>
</comment>
<dbReference type="GO" id="GO:0005254">
    <property type="term" value="F:chloride channel activity"/>
    <property type="evidence" value="ECO:0007669"/>
    <property type="project" value="UniProtKB-KW"/>
</dbReference>
<dbReference type="PANTHER" id="PTHR10736">
    <property type="entry name" value="BESTROPHIN"/>
    <property type="match status" value="1"/>
</dbReference>
<dbReference type="OrthoDB" id="201595at2759"/>
<dbReference type="PANTHER" id="PTHR10736:SF11">
    <property type="entry name" value="BESTROPHIN 2"/>
    <property type="match status" value="1"/>
</dbReference>
<evidence type="ECO:0000313" key="9">
    <source>
        <dbReference type="Proteomes" id="UP000235965"/>
    </source>
</evidence>
<feature type="compositionally biased region" description="Polar residues" evidence="7">
    <location>
        <begin position="506"/>
        <end position="523"/>
    </location>
</feature>
<keyword evidence="6" id="KW-0869">Chloride channel</keyword>
<feature type="transmembrane region" description="Helical" evidence="6">
    <location>
        <begin position="104"/>
        <end position="121"/>
    </location>
</feature>
<accession>A0A2J7PHI8</accession>
<dbReference type="GO" id="GO:0005886">
    <property type="term" value="C:plasma membrane"/>
    <property type="evidence" value="ECO:0007669"/>
    <property type="project" value="UniProtKB-SubCell"/>
</dbReference>
<evidence type="ECO:0000256" key="5">
    <source>
        <dbReference type="ARBA" id="ARBA00034769"/>
    </source>
</evidence>
<keyword evidence="6" id="KW-1003">Cell membrane</keyword>
<comment type="subcellular location">
    <subcellularLocation>
        <location evidence="6">Cell membrane</location>
        <topology evidence="6">Multi-pass membrane protein</topology>
    </subcellularLocation>
    <subcellularLocation>
        <location evidence="1">Membrane</location>
    </subcellularLocation>
</comment>
<comment type="similarity">
    <text evidence="5 6">Belongs to the anion channel-forming bestrophin (TC 1.A.46) family. Calcium-sensitive chloride channel subfamily.</text>
</comment>
<protein>
    <recommendedName>
        <fullName evidence="6">Bestrophin homolog</fullName>
    </recommendedName>
</protein>
<feature type="transmembrane region" description="Helical" evidence="6">
    <location>
        <begin position="74"/>
        <end position="92"/>
    </location>
</feature>
<evidence type="ECO:0000256" key="3">
    <source>
        <dbReference type="ARBA" id="ARBA00022989"/>
    </source>
</evidence>
<keyword evidence="6" id="KW-0406">Ion transport</keyword>
<evidence type="ECO:0000256" key="2">
    <source>
        <dbReference type="ARBA" id="ARBA00022692"/>
    </source>
</evidence>
<feature type="region of interest" description="Disordered" evidence="7">
    <location>
        <begin position="506"/>
        <end position="549"/>
    </location>
</feature>